<dbReference type="SMART" id="SM00028">
    <property type="entry name" value="TPR"/>
    <property type="match status" value="1"/>
</dbReference>
<dbReference type="PANTHER" id="PTHR46825:SF9">
    <property type="entry name" value="BETA-LACTAMASE-RELATED DOMAIN-CONTAINING PROTEIN"/>
    <property type="match status" value="1"/>
</dbReference>
<dbReference type="InterPro" id="IPR021860">
    <property type="entry name" value="Peptidase_S12_Pab87-rel_C"/>
</dbReference>
<evidence type="ECO:0000313" key="3">
    <source>
        <dbReference type="EMBL" id="KUG26211.1"/>
    </source>
</evidence>
<keyword evidence="3" id="KW-0378">Hydrolase</keyword>
<keyword evidence="3" id="KW-0121">Carboxypeptidase</keyword>
<feature type="domain" description="Peptidase S12 Pab87-related C-terminal" evidence="2">
    <location>
        <begin position="498"/>
        <end position="574"/>
    </location>
</feature>
<dbReference type="PROSITE" id="PS50293">
    <property type="entry name" value="TPR_REGION"/>
    <property type="match status" value="1"/>
</dbReference>
<feature type="domain" description="Beta-lactamase-related" evidence="1">
    <location>
        <begin position="30"/>
        <end position="344"/>
    </location>
</feature>
<dbReference type="AlphaFoldDB" id="A0A0W8G144"/>
<reference evidence="3" key="1">
    <citation type="journal article" date="2015" name="Proc. Natl. Acad. Sci. U.S.A.">
        <title>Networks of energetic and metabolic interactions define dynamics in microbial communities.</title>
        <authorList>
            <person name="Embree M."/>
            <person name="Liu J.K."/>
            <person name="Al-Bassam M.M."/>
            <person name="Zengler K."/>
        </authorList>
    </citation>
    <scope>NUCLEOTIDE SEQUENCE</scope>
</reference>
<proteinExistence type="predicted"/>
<dbReference type="Pfam" id="PF11954">
    <property type="entry name" value="DUF3471"/>
    <property type="match status" value="1"/>
</dbReference>
<accession>A0A0W8G144</accession>
<protein>
    <submittedName>
        <fullName evidence="3">D-alanyl-d-alanine carboxypeptidase</fullName>
        <ecNumber evidence="3">3.4.16.4</ecNumber>
    </submittedName>
</protein>
<dbReference type="SUPFAM" id="SSF48452">
    <property type="entry name" value="TPR-like"/>
    <property type="match status" value="1"/>
</dbReference>
<gene>
    <name evidence="3" type="ORF">ASZ90_003953</name>
</gene>
<comment type="caution">
    <text evidence="3">The sequence shown here is derived from an EMBL/GenBank/DDBJ whole genome shotgun (WGS) entry which is preliminary data.</text>
</comment>
<dbReference type="InterPro" id="IPR012338">
    <property type="entry name" value="Beta-lactam/transpept-like"/>
</dbReference>
<dbReference type="InterPro" id="IPR019734">
    <property type="entry name" value="TPR_rpt"/>
</dbReference>
<dbReference type="PROSITE" id="PS50005">
    <property type="entry name" value="TPR"/>
    <property type="match status" value="1"/>
</dbReference>
<sequence>MRKIFFIISAFVLITGIVELTAQDKAHKIDEFIQKMVEYNSFTGSALAADNREIIFQKGYSFANREWNIPNDIDTKFRLGSITKQFTAAIILKLREEGKLKLEDKITDHIPYYRKDTGEIVSIHQLLIHTSGIPSYTSHPDFFGKDSKKDYNVEEFVKQYCMGDFDFEPGTDWAYNNSGYYLLGVIIEEITGMTYAEALQHYILDPLEMNETGFDKFEEIIPNRADGYSKLFLQFTNAAYINMELPYAAGSMYSTVGDLFKWDQALYEPGLLSQESLDLFFTPHVEAMGGHYGYGWSISEKDIDGDGEVEKIISHGGGINGFNTLISRIPEKGQLIVLLNNAGGAPLGFMSNQIYNILNGLDFDYPKKGISLALYEKYVDEGIDEALNYYSKLKESDQLDLFYRDRAEFNSLGYYLIESKNNISAALKVFELNMNEYPDWYNAYDSYAEALMKMGNNEKAIEYYKKSVDMNPGNQNGIDKLKKLGVEYKKEFVVSEGILNEYVGKYELAPNFILTVRHEAGQLYVQATGQPEFSVYPSDESNFYYTVVDAQIKFGRNEEGEVNNLTLYQGGREISGKKIE</sequence>
<dbReference type="PANTHER" id="PTHR46825">
    <property type="entry name" value="D-ALANYL-D-ALANINE-CARBOXYPEPTIDASE/ENDOPEPTIDASE AMPH"/>
    <property type="match status" value="1"/>
</dbReference>
<dbReference type="Pfam" id="PF00144">
    <property type="entry name" value="Beta-lactamase"/>
    <property type="match status" value="1"/>
</dbReference>
<keyword evidence="3" id="KW-0645">Protease</keyword>
<dbReference type="EC" id="3.4.16.4" evidence="3"/>
<evidence type="ECO:0000259" key="1">
    <source>
        <dbReference type="Pfam" id="PF00144"/>
    </source>
</evidence>
<dbReference type="InterPro" id="IPR011990">
    <property type="entry name" value="TPR-like_helical_dom_sf"/>
</dbReference>
<dbReference type="EMBL" id="LNQE01000509">
    <property type="protein sequence ID" value="KUG26211.1"/>
    <property type="molecule type" value="Genomic_DNA"/>
</dbReference>
<dbReference type="InterPro" id="IPR050491">
    <property type="entry name" value="AmpC-like"/>
</dbReference>
<organism evidence="3">
    <name type="scientific">hydrocarbon metagenome</name>
    <dbReference type="NCBI Taxonomy" id="938273"/>
    <lineage>
        <taxon>unclassified sequences</taxon>
        <taxon>metagenomes</taxon>
        <taxon>ecological metagenomes</taxon>
    </lineage>
</organism>
<dbReference type="InterPro" id="IPR001466">
    <property type="entry name" value="Beta-lactam-related"/>
</dbReference>
<name>A0A0W8G144_9ZZZZ</name>
<dbReference type="Gene3D" id="1.25.40.10">
    <property type="entry name" value="Tetratricopeptide repeat domain"/>
    <property type="match status" value="1"/>
</dbReference>
<evidence type="ECO:0000259" key="2">
    <source>
        <dbReference type="Pfam" id="PF11954"/>
    </source>
</evidence>
<dbReference type="Gene3D" id="3.40.710.10">
    <property type="entry name" value="DD-peptidase/beta-lactamase superfamily"/>
    <property type="match status" value="1"/>
</dbReference>
<dbReference type="GO" id="GO:0009002">
    <property type="term" value="F:serine-type D-Ala-D-Ala carboxypeptidase activity"/>
    <property type="evidence" value="ECO:0007669"/>
    <property type="project" value="UniProtKB-EC"/>
</dbReference>
<dbReference type="SUPFAM" id="SSF56601">
    <property type="entry name" value="beta-lactamase/transpeptidase-like"/>
    <property type="match status" value="1"/>
</dbReference>